<sequence>MTSTLTRTKRLMIAAAISATLPLLAQAGTASELYTDASKVVPITELKFYQNKEGLTIANGWGDPANGAHSNYIKMAGGTASGVHTHTDSYYGVVIAGVVANEAPGSSQDHPLPAGSYWYQKGGERHVTKCVSQTECLFFVTSKGPFDYLQSK</sequence>
<evidence type="ECO:0000256" key="1">
    <source>
        <dbReference type="SAM" id="SignalP"/>
    </source>
</evidence>
<dbReference type="EMBL" id="JAXCLA010000005">
    <property type="protein sequence ID" value="MDY0746285.1"/>
    <property type="molecule type" value="Genomic_DNA"/>
</dbReference>
<dbReference type="Pfam" id="PF14499">
    <property type="entry name" value="DUF4437"/>
    <property type="match status" value="1"/>
</dbReference>
<dbReference type="Proteomes" id="UP001285263">
    <property type="component" value="Unassembled WGS sequence"/>
</dbReference>
<dbReference type="InterPro" id="IPR028013">
    <property type="entry name" value="DUF4437"/>
</dbReference>
<dbReference type="RefSeq" id="WP_320424187.1">
    <property type="nucleotide sequence ID" value="NZ_JAXCLA010000005.1"/>
</dbReference>
<keyword evidence="3" id="KW-1185">Reference proteome</keyword>
<evidence type="ECO:0000313" key="2">
    <source>
        <dbReference type="EMBL" id="MDY0746285.1"/>
    </source>
</evidence>
<keyword evidence="1" id="KW-0732">Signal</keyword>
<organism evidence="2 3">
    <name type="scientific">Roseateles agri</name>
    <dbReference type="NCBI Taxonomy" id="3098619"/>
    <lineage>
        <taxon>Bacteria</taxon>
        <taxon>Pseudomonadati</taxon>
        <taxon>Pseudomonadota</taxon>
        <taxon>Betaproteobacteria</taxon>
        <taxon>Burkholderiales</taxon>
        <taxon>Sphaerotilaceae</taxon>
        <taxon>Roseateles</taxon>
    </lineage>
</organism>
<comment type="caution">
    <text evidence="2">The sequence shown here is derived from an EMBL/GenBank/DDBJ whole genome shotgun (WGS) entry which is preliminary data.</text>
</comment>
<dbReference type="InterPro" id="IPR011051">
    <property type="entry name" value="RmlC_Cupin_sf"/>
</dbReference>
<protein>
    <submittedName>
        <fullName evidence="2">DUF4437 domain-containing protein</fullName>
    </submittedName>
</protein>
<evidence type="ECO:0000313" key="3">
    <source>
        <dbReference type="Proteomes" id="UP001285263"/>
    </source>
</evidence>
<feature type="chain" id="PRO_5045097051" evidence="1">
    <location>
        <begin position="28"/>
        <end position="152"/>
    </location>
</feature>
<reference evidence="2 3" key="1">
    <citation type="submission" date="2023-11" db="EMBL/GenBank/DDBJ databases">
        <title>Paucibacter sp. nov., isolated from fresh soil in Korea.</title>
        <authorList>
            <person name="Le N.T.T."/>
        </authorList>
    </citation>
    <scope>NUCLEOTIDE SEQUENCE [LARGE SCALE GENOMIC DNA]</scope>
    <source>
        <strain evidence="2 3">R3-3</strain>
    </source>
</reference>
<dbReference type="Gene3D" id="2.60.120.10">
    <property type="entry name" value="Jelly Rolls"/>
    <property type="match status" value="1"/>
</dbReference>
<feature type="signal peptide" evidence="1">
    <location>
        <begin position="1"/>
        <end position="27"/>
    </location>
</feature>
<accession>A0ABU5DJ10</accession>
<gene>
    <name evidence="2" type="ORF">SNE35_17360</name>
</gene>
<proteinExistence type="predicted"/>
<name>A0ABU5DJ10_9BURK</name>
<dbReference type="SUPFAM" id="SSF51182">
    <property type="entry name" value="RmlC-like cupins"/>
    <property type="match status" value="1"/>
</dbReference>
<dbReference type="InterPro" id="IPR014710">
    <property type="entry name" value="RmlC-like_jellyroll"/>
</dbReference>